<name>A0ACB9K5A9_9ASTR</name>
<proteinExistence type="predicted"/>
<keyword evidence="2" id="KW-1185">Reference proteome</keyword>
<dbReference type="Proteomes" id="UP001056120">
    <property type="component" value="Linkage Group LG01"/>
</dbReference>
<protein>
    <submittedName>
        <fullName evidence="1">Uncharacterized protein</fullName>
    </submittedName>
</protein>
<evidence type="ECO:0000313" key="1">
    <source>
        <dbReference type="EMBL" id="KAI3827490.1"/>
    </source>
</evidence>
<evidence type="ECO:0000313" key="2">
    <source>
        <dbReference type="Proteomes" id="UP001056120"/>
    </source>
</evidence>
<accession>A0ACB9K5A9</accession>
<comment type="caution">
    <text evidence="1">The sequence shown here is derived from an EMBL/GenBank/DDBJ whole genome shotgun (WGS) entry which is preliminary data.</text>
</comment>
<reference evidence="2" key="1">
    <citation type="journal article" date="2022" name="Mol. Ecol. Resour.">
        <title>The genomes of chicory, endive, great burdock and yacon provide insights into Asteraceae palaeo-polyploidization history and plant inulin production.</title>
        <authorList>
            <person name="Fan W."/>
            <person name="Wang S."/>
            <person name="Wang H."/>
            <person name="Wang A."/>
            <person name="Jiang F."/>
            <person name="Liu H."/>
            <person name="Zhao H."/>
            <person name="Xu D."/>
            <person name="Zhang Y."/>
        </authorList>
    </citation>
    <scope>NUCLEOTIDE SEQUENCE [LARGE SCALE GENOMIC DNA]</scope>
    <source>
        <strain evidence="2">cv. Yunnan</strain>
    </source>
</reference>
<sequence length="190" mass="21107">MALVYGFEGLDLYVTKLLSTKGNMTNLGILFNELQVGADQEKLILTMGGHYSPDYPVDSVSKNFDWVHIQAYGYHTPLVDNLTAAHVALYDPSSPVNTDYGINEWIKRGLPASQLVLGLAYHRYAWTLVDPNDNGLGAPAKGVAIIDDGKVGYKHIKQYLRSYGVNSVFNSTYVMNYCVIGSFWIVFDDV</sequence>
<dbReference type="EMBL" id="CM042018">
    <property type="protein sequence ID" value="KAI3827490.1"/>
    <property type="molecule type" value="Genomic_DNA"/>
</dbReference>
<organism evidence="1 2">
    <name type="scientific">Smallanthus sonchifolius</name>
    <dbReference type="NCBI Taxonomy" id="185202"/>
    <lineage>
        <taxon>Eukaryota</taxon>
        <taxon>Viridiplantae</taxon>
        <taxon>Streptophyta</taxon>
        <taxon>Embryophyta</taxon>
        <taxon>Tracheophyta</taxon>
        <taxon>Spermatophyta</taxon>
        <taxon>Magnoliopsida</taxon>
        <taxon>eudicotyledons</taxon>
        <taxon>Gunneridae</taxon>
        <taxon>Pentapetalae</taxon>
        <taxon>asterids</taxon>
        <taxon>campanulids</taxon>
        <taxon>Asterales</taxon>
        <taxon>Asteraceae</taxon>
        <taxon>Asteroideae</taxon>
        <taxon>Heliantheae alliance</taxon>
        <taxon>Millerieae</taxon>
        <taxon>Smallanthus</taxon>
    </lineage>
</organism>
<reference evidence="1 2" key="2">
    <citation type="journal article" date="2022" name="Mol. Ecol. Resour.">
        <title>The genomes of chicory, endive, great burdock and yacon provide insights into Asteraceae paleo-polyploidization history and plant inulin production.</title>
        <authorList>
            <person name="Fan W."/>
            <person name="Wang S."/>
            <person name="Wang H."/>
            <person name="Wang A."/>
            <person name="Jiang F."/>
            <person name="Liu H."/>
            <person name="Zhao H."/>
            <person name="Xu D."/>
            <person name="Zhang Y."/>
        </authorList>
    </citation>
    <scope>NUCLEOTIDE SEQUENCE [LARGE SCALE GENOMIC DNA]</scope>
    <source>
        <strain evidence="2">cv. Yunnan</strain>
        <tissue evidence="1">Leaves</tissue>
    </source>
</reference>
<gene>
    <name evidence="1" type="ORF">L1987_01566</name>
</gene>